<dbReference type="InterPro" id="IPR000194">
    <property type="entry name" value="ATPase_F1/V1/A1_a/bsu_nucl-bd"/>
</dbReference>
<organism evidence="10 11">
    <name type="scientific">Acetobacter malorum</name>
    <dbReference type="NCBI Taxonomy" id="178901"/>
    <lineage>
        <taxon>Bacteria</taxon>
        <taxon>Pseudomonadati</taxon>
        <taxon>Pseudomonadota</taxon>
        <taxon>Alphaproteobacteria</taxon>
        <taxon>Acetobacterales</taxon>
        <taxon>Acetobacteraceae</taxon>
        <taxon>Acetobacter</taxon>
    </lineage>
</organism>
<keyword evidence="7" id="KW-1278">Translocase</keyword>
<sequence length="433" mass="46282">MIDFAGLTQRLQDATPRPSIGQVLQVSGGLISARVDGAGMGEACRIVLPESELLAEVVGFDGQVVRLAPVGTMQGILPGCMVYRSGGALQVPVGEVLLGQVLDGFGHPFSGESLSGCTERPCAAAPPSALFRHRVTQPVATGLRVIDGLLTCGMGQRVGIFGEAGGGKSTLLGQLVRGTSADVVVIALVGERGREVRDFLEHQMDTATRARSVLVVATSDRPPLERIRAAMTATTIAEWFRDQGKHVLLVVDSMTRHARALREVGLAAGEVPGRGGFPPSVMAELPRLLERAGPGDERKRSGMITAFYTVLVEGEGDPVAEEMRSILDGHIILSSKLAASGQYPAIDVMTSRSRLMTVVASAAQCEKAVRLRALLHRYEEVRFLVEVGEYKPGSDADADEALAKIEDIRKFLKQGERDITPFSQVVTWLNQIV</sequence>
<comment type="caution">
    <text evidence="10">The sequence shown here is derived from an EMBL/GenBank/DDBJ whole genome shotgun (WGS) entry which is preliminary data.</text>
</comment>
<reference evidence="10 11" key="1">
    <citation type="submission" date="2015-06" db="EMBL/GenBank/DDBJ databases">
        <title>Improved classification and identification of acetic acid bacteria using matrix-assisted laser desorption/ionization time-of-flight mass spectrometry; Gluconobacter nephelii and Gluconobacter uchimurae are later heterotypic synonyms of Gluconobacter japonicus and Gluconobacter oxydans, respectively.</title>
        <authorList>
            <person name="Li L."/>
            <person name="Cleenwerck I."/>
            <person name="De Vuyst L."/>
            <person name="Vandamme P."/>
        </authorList>
    </citation>
    <scope>NUCLEOTIDE SEQUENCE [LARGE SCALE GENOMIC DNA]</scope>
    <source>
        <strain evidence="10 11">LMG 1699</strain>
    </source>
</reference>
<dbReference type="OrthoDB" id="9801639at2"/>
<keyword evidence="6" id="KW-0653">Protein transport</keyword>
<protein>
    <recommendedName>
        <fullName evidence="9">AAA+ ATPase domain-containing protein</fullName>
    </recommendedName>
</protein>
<dbReference type="AlphaFoldDB" id="A0A149UNJ9"/>
<dbReference type="GO" id="GO:0005737">
    <property type="term" value="C:cytoplasm"/>
    <property type="evidence" value="ECO:0007669"/>
    <property type="project" value="UniProtKB-SubCell"/>
</dbReference>
<dbReference type="PROSITE" id="PS00152">
    <property type="entry name" value="ATPASE_ALPHA_BETA"/>
    <property type="match status" value="1"/>
</dbReference>
<evidence type="ECO:0000259" key="9">
    <source>
        <dbReference type="SMART" id="SM00382"/>
    </source>
</evidence>
<dbReference type="GO" id="GO:0005524">
    <property type="term" value="F:ATP binding"/>
    <property type="evidence" value="ECO:0007669"/>
    <property type="project" value="UniProtKB-KW"/>
</dbReference>
<comment type="catalytic activity">
    <reaction evidence="8">
        <text>ATP + H2O + cellular proteinSide 1 = ADP + phosphate + cellular proteinSide 2.</text>
        <dbReference type="EC" id="7.4.2.8"/>
    </reaction>
</comment>
<dbReference type="EMBL" id="LHZX01000285">
    <property type="protein sequence ID" value="KXV69383.1"/>
    <property type="molecule type" value="Genomic_DNA"/>
</dbReference>
<dbReference type="CDD" id="cd01136">
    <property type="entry name" value="ATPase_flagellum-secretory_path_III"/>
    <property type="match status" value="1"/>
</dbReference>
<dbReference type="InterPro" id="IPR005714">
    <property type="entry name" value="ATPase_T3SS_FliI/YscN"/>
</dbReference>
<comment type="subcellular location">
    <subcellularLocation>
        <location evidence="1">Cytoplasm</location>
    </subcellularLocation>
</comment>
<dbReference type="InterPro" id="IPR027417">
    <property type="entry name" value="P-loop_NTPase"/>
</dbReference>
<dbReference type="RefSeq" id="WP_061500589.1">
    <property type="nucleotide sequence ID" value="NZ_LHZX01000285.1"/>
</dbReference>
<proteinExistence type="predicted"/>
<dbReference type="SMART" id="SM00382">
    <property type="entry name" value="AAA"/>
    <property type="match status" value="1"/>
</dbReference>
<evidence type="ECO:0000313" key="10">
    <source>
        <dbReference type="EMBL" id="KXV69383.1"/>
    </source>
</evidence>
<dbReference type="Pfam" id="PF00006">
    <property type="entry name" value="ATP-synt_ab"/>
    <property type="match status" value="1"/>
</dbReference>
<name>A0A149UNJ9_9PROT</name>
<dbReference type="FunFam" id="3.40.50.12240:FF:000002">
    <property type="entry name" value="Flagellum-specific ATP synthase FliI"/>
    <property type="match status" value="1"/>
</dbReference>
<keyword evidence="5" id="KW-0067">ATP-binding</keyword>
<dbReference type="PATRIC" id="fig|178901.14.peg.3301"/>
<dbReference type="Pfam" id="PF02874">
    <property type="entry name" value="ATP-synt_ab_N"/>
    <property type="match status" value="1"/>
</dbReference>
<evidence type="ECO:0000256" key="4">
    <source>
        <dbReference type="ARBA" id="ARBA00022741"/>
    </source>
</evidence>
<dbReference type="PANTHER" id="PTHR15184:SF9">
    <property type="entry name" value="SPI-1 TYPE 3 SECRETION SYSTEM ATPASE"/>
    <property type="match status" value="1"/>
</dbReference>
<dbReference type="InterPro" id="IPR020003">
    <property type="entry name" value="ATPase_a/bsu_AS"/>
</dbReference>
<evidence type="ECO:0000256" key="6">
    <source>
        <dbReference type="ARBA" id="ARBA00022927"/>
    </source>
</evidence>
<dbReference type="Proteomes" id="UP000075377">
    <property type="component" value="Unassembled WGS sequence"/>
</dbReference>
<dbReference type="Gene3D" id="3.40.50.12240">
    <property type="match status" value="1"/>
</dbReference>
<dbReference type="SUPFAM" id="SSF52540">
    <property type="entry name" value="P-loop containing nucleoside triphosphate hydrolases"/>
    <property type="match status" value="1"/>
</dbReference>
<evidence type="ECO:0000256" key="5">
    <source>
        <dbReference type="ARBA" id="ARBA00022840"/>
    </source>
</evidence>
<dbReference type="GO" id="GO:0030257">
    <property type="term" value="C:type III protein secretion system complex"/>
    <property type="evidence" value="ECO:0007669"/>
    <property type="project" value="InterPro"/>
</dbReference>
<dbReference type="GO" id="GO:0016887">
    <property type="term" value="F:ATP hydrolysis activity"/>
    <property type="evidence" value="ECO:0007669"/>
    <property type="project" value="InterPro"/>
</dbReference>
<accession>A0A149UNJ9</accession>
<dbReference type="InterPro" id="IPR050053">
    <property type="entry name" value="ATPase_alpha/beta_chains"/>
</dbReference>
<dbReference type="GO" id="GO:0030254">
    <property type="term" value="P:protein secretion by the type III secretion system"/>
    <property type="evidence" value="ECO:0007669"/>
    <property type="project" value="InterPro"/>
</dbReference>
<dbReference type="InterPro" id="IPR003593">
    <property type="entry name" value="AAA+_ATPase"/>
</dbReference>
<dbReference type="InterPro" id="IPR004100">
    <property type="entry name" value="ATPase_F1/V1/A1_a/bsu_N"/>
</dbReference>
<dbReference type="InterPro" id="IPR040627">
    <property type="entry name" value="T3SS_ATPase_C"/>
</dbReference>
<feature type="domain" description="AAA+ ATPase" evidence="9">
    <location>
        <begin position="154"/>
        <end position="337"/>
    </location>
</feature>
<keyword evidence="4" id="KW-0547">Nucleotide-binding</keyword>
<evidence type="ECO:0000256" key="1">
    <source>
        <dbReference type="ARBA" id="ARBA00004496"/>
    </source>
</evidence>
<evidence type="ECO:0000256" key="2">
    <source>
        <dbReference type="ARBA" id="ARBA00022448"/>
    </source>
</evidence>
<dbReference type="NCBIfam" id="TIGR01026">
    <property type="entry name" value="fliI_yscN"/>
    <property type="match status" value="1"/>
</dbReference>
<evidence type="ECO:0000256" key="7">
    <source>
        <dbReference type="ARBA" id="ARBA00022967"/>
    </source>
</evidence>
<dbReference type="PANTHER" id="PTHR15184">
    <property type="entry name" value="ATP SYNTHASE"/>
    <property type="match status" value="1"/>
</dbReference>
<keyword evidence="3" id="KW-0963">Cytoplasm</keyword>
<evidence type="ECO:0000313" key="11">
    <source>
        <dbReference type="Proteomes" id="UP000075377"/>
    </source>
</evidence>
<dbReference type="GO" id="GO:0008564">
    <property type="term" value="F:protein-exporting ATPase activity"/>
    <property type="evidence" value="ECO:0007669"/>
    <property type="project" value="UniProtKB-EC"/>
</dbReference>
<evidence type="ECO:0000256" key="3">
    <source>
        <dbReference type="ARBA" id="ARBA00022490"/>
    </source>
</evidence>
<keyword evidence="2" id="KW-0813">Transport</keyword>
<dbReference type="Pfam" id="PF18269">
    <property type="entry name" value="T3SS_ATPase_C"/>
    <property type="match status" value="1"/>
</dbReference>
<evidence type="ECO:0000256" key="8">
    <source>
        <dbReference type="ARBA" id="ARBA00034006"/>
    </source>
</evidence>
<dbReference type="GO" id="GO:0046933">
    <property type="term" value="F:proton-transporting ATP synthase activity, rotational mechanism"/>
    <property type="evidence" value="ECO:0007669"/>
    <property type="project" value="TreeGrafter"/>
</dbReference>
<gene>
    <name evidence="10" type="ORF">AD951_06860</name>
</gene>